<dbReference type="PROSITE" id="PS51257">
    <property type="entry name" value="PROKAR_LIPOPROTEIN"/>
    <property type="match status" value="1"/>
</dbReference>
<protein>
    <recommendedName>
        <fullName evidence="3">Cysteine peptidase C11 family protein</fullName>
    </recommendedName>
</protein>
<dbReference type="EMBL" id="JAICCF010000007">
    <property type="protein sequence ID" value="MBW8688324.1"/>
    <property type="molecule type" value="Genomic_DNA"/>
</dbReference>
<organism evidence="1 2">
    <name type="scientific">Chitinophaga rhizophila</name>
    <dbReference type="NCBI Taxonomy" id="2866212"/>
    <lineage>
        <taxon>Bacteria</taxon>
        <taxon>Pseudomonadati</taxon>
        <taxon>Bacteroidota</taxon>
        <taxon>Chitinophagia</taxon>
        <taxon>Chitinophagales</taxon>
        <taxon>Chitinophagaceae</taxon>
        <taxon>Chitinophaga</taxon>
    </lineage>
</organism>
<evidence type="ECO:0000313" key="1">
    <source>
        <dbReference type="EMBL" id="MBW8688324.1"/>
    </source>
</evidence>
<evidence type="ECO:0008006" key="3">
    <source>
        <dbReference type="Google" id="ProtNLM"/>
    </source>
</evidence>
<dbReference type="Pfam" id="PF03415">
    <property type="entry name" value="Peptidase_C11"/>
    <property type="match status" value="1"/>
</dbReference>
<evidence type="ECO:0000313" key="2">
    <source>
        <dbReference type="Proteomes" id="UP000812961"/>
    </source>
</evidence>
<dbReference type="Proteomes" id="UP000812961">
    <property type="component" value="Unassembled WGS sequence"/>
</dbReference>
<reference evidence="1 2" key="1">
    <citation type="submission" date="2021-08" db="EMBL/GenBank/DDBJ databases">
        <title>The genome sequence of Chitinophaga sp. B61.</title>
        <authorList>
            <person name="Zhang X."/>
        </authorList>
    </citation>
    <scope>NUCLEOTIDE SEQUENCE [LARGE SCALE GENOMIC DNA]</scope>
    <source>
        <strain evidence="1 2">B61</strain>
    </source>
</reference>
<sequence length="388" mass="42812">MDRYTMALMIKRTTTWRYSAVLLAMVMLLSCHKEGLPVHDEGHRMVLVYLAANNNLRGEALNSIRKLQQGAKDLNGSLLALIKTDTAAAYLLKIKYAAGMSIVSDTLKSYPLANTSDPALLSAVMADARSLHPARSYGLILWSHATSWAPPADIAIPESFGADNNREMDISVLAAALPKDLEFILFDACSMGSIEVAYELRKNTRYILASAAEVLSTGFPYEEMTSLLFGGVAELTTAAAYYIRHYQQQPGPEASATVSLTATAGLDALATTCAALVDAYTPKPGFVLKQLQTLNFQQGVGVPAYDFADYLEQNYSQPAIAPVLEQLQQVVIYSGHTTRFFDHTIRRYSGLSVFLPTQDESTRYKAYYQQLTWDKATGWSRLFQHAHH</sequence>
<dbReference type="PANTHER" id="PTHR37835:SF1">
    <property type="entry name" value="ALPHA-CLOSTRIPAIN"/>
    <property type="match status" value="1"/>
</dbReference>
<name>A0ABS7GKT2_9BACT</name>
<dbReference type="InterPro" id="IPR005077">
    <property type="entry name" value="Peptidase_C11"/>
</dbReference>
<keyword evidence="2" id="KW-1185">Reference proteome</keyword>
<dbReference type="RefSeq" id="WP_220253651.1">
    <property type="nucleotide sequence ID" value="NZ_JAICCF010000007.1"/>
</dbReference>
<dbReference type="Gene3D" id="3.40.50.11970">
    <property type="match status" value="1"/>
</dbReference>
<accession>A0ABS7GKT2</accession>
<dbReference type="PANTHER" id="PTHR37835">
    <property type="entry name" value="ALPHA-CLOSTRIPAIN"/>
    <property type="match status" value="1"/>
</dbReference>
<gene>
    <name evidence="1" type="ORF">K1Y79_28570</name>
</gene>
<comment type="caution">
    <text evidence="1">The sequence shown here is derived from an EMBL/GenBank/DDBJ whole genome shotgun (WGS) entry which is preliminary data.</text>
</comment>
<proteinExistence type="predicted"/>